<accession>A0A6J4HM94</accession>
<dbReference type="EMBL" id="CADCSY010000042">
    <property type="protein sequence ID" value="CAA9227465.1"/>
    <property type="molecule type" value="Genomic_DNA"/>
</dbReference>
<reference evidence="2" key="1">
    <citation type="submission" date="2020-02" db="EMBL/GenBank/DDBJ databases">
        <authorList>
            <person name="Meier V. D."/>
        </authorList>
    </citation>
    <scope>NUCLEOTIDE SEQUENCE</scope>
    <source>
        <strain evidence="2">AVDCRST_MAG20</strain>
    </source>
</reference>
<sequence length="80" mass="8869">MLWPRSSRHFAGGAEGSPSGGRIREKRLDLLAQRVETATAEVVTFVRSEQETGTAMPVLVKRLRELYEDRKAGWLAASSP</sequence>
<organism evidence="2">
    <name type="scientific">uncultured Acidimicrobiales bacterium</name>
    <dbReference type="NCBI Taxonomy" id="310071"/>
    <lineage>
        <taxon>Bacteria</taxon>
        <taxon>Bacillati</taxon>
        <taxon>Actinomycetota</taxon>
        <taxon>Acidimicrobiia</taxon>
        <taxon>Acidimicrobiales</taxon>
        <taxon>environmental samples</taxon>
    </lineage>
</organism>
<evidence type="ECO:0000313" key="2">
    <source>
        <dbReference type="EMBL" id="CAA9227465.1"/>
    </source>
</evidence>
<protein>
    <submittedName>
        <fullName evidence="2">Uncharacterized protein</fullName>
    </submittedName>
</protein>
<dbReference type="AlphaFoldDB" id="A0A6J4HM94"/>
<name>A0A6J4HM94_9ACTN</name>
<proteinExistence type="predicted"/>
<feature type="region of interest" description="Disordered" evidence="1">
    <location>
        <begin position="1"/>
        <end position="22"/>
    </location>
</feature>
<gene>
    <name evidence="2" type="ORF">AVDCRST_MAG20-937</name>
</gene>
<evidence type="ECO:0000256" key="1">
    <source>
        <dbReference type="SAM" id="MobiDB-lite"/>
    </source>
</evidence>